<reference evidence="1" key="1">
    <citation type="journal article" date="2015" name="Nature">
        <title>Complex archaea that bridge the gap between prokaryotes and eukaryotes.</title>
        <authorList>
            <person name="Spang A."/>
            <person name="Saw J.H."/>
            <person name="Jorgensen S.L."/>
            <person name="Zaremba-Niedzwiedzka K."/>
            <person name="Martijn J."/>
            <person name="Lind A.E."/>
            <person name="van Eijk R."/>
            <person name="Schleper C."/>
            <person name="Guy L."/>
            <person name="Ettema T.J."/>
        </authorList>
    </citation>
    <scope>NUCLEOTIDE SEQUENCE</scope>
</reference>
<dbReference type="AlphaFoldDB" id="A0A0F9LRI2"/>
<proteinExistence type="predicted"/>
<evidence type="ECO:0000313" key="1">
    <source>
        <dbReference type="EMBL" id="KKM66975.1"/>
    </source>
</evidence>
<sequence>MAMKTATVKKKASEIIAIAGMVLLLTYIS</sequence>
<protein>
    <submittedName>
        <fullName evidence="1">Uncharacterized protein</fullName>
    </submittedName>
</protein>
<comment type="caution">
    <text evidence="1">The sequence shown here is derived from an EMBL/GenBank/DDBJ whole genome shotgun (WGS) entry which is preliminary data.</text>
</comment>
<organism evidence="1">
    <name type="scientific">marine sediment metagenome</name>
    <dbReference type="NCBI Taxonomy" id="412755"/>
    <lineage>
        <taxon>unclassified sequences</taxon>
        <taxon>metagenomes</taxon>
        <taxon>ecological metagenomes</taxon>
    </lineage>
</organism>
<accession>A0A0F9LRI2</accession>
<gene>
    <name evidence="1" type="ORF">LCGC14_1475760</name>
</gene>
<name>A0A0F9LRI2_9ZZZZ</name>
<dbReference type="EMBL" id="LAZR01010430">
    <property type="protein sequence ID" value="KKM66975.1"/>
    <property type="molecule type" value="Genomic_DNA"/>
</dbReference>